<organism evidence="3 4">
    <name type="scientific">Barrientosiimonas humi</name>
    <dbReference type="NCBI Taxonomy" id="999931"/>
    <lineage>
        <taxon>Bacteria</taxon>
        <taxon>Bacillati</taxon>
        <taxon>Actinomycetota</taxon>
        <taxon>Actinomycetes</taxon>
        <taxon>Micrococcales</taxon>
        <taxon>Dermacoccaceae</taxon>
        <taxon>Barrientosiimonas</taxon>
    </lineage>
</organism>
<keyword evidence="4" id="KW-1185">Reference proteome</keyword>
<comment type="caution">
    <text evidence="3">The sequence shown here is derived from an EMBL/GenBank/DDBJ whole genome shotgun (WGS) entry which is preliminary data.</text>
</comment>
<name>A0A542WZR0_9MICO</name>
<keyword evidence="1" id="KW-1133">Transmembrane helix</keyword>
<evidence type="ECO:0000313" key="4">
    <source>
        <dbReference type="Proteomes" id="UP000318336"/>
    </source>
</evidence>
<sequence length="265" mass="28445">MNRGFLTAELLVPLALLTTAVLVLLQRFLTRPAPSVDTGVEVRPQPPEDVRPVDVGVLLTGRVQDRDVAAVVVDLLVRGALRVEDRADGPVLLAGDTQAPGLTVGEHVLALDVQQRPAGVPMADVETELATYVQRLGAEVVDRARVRGWFAPASPCPPWVWLPGQVLAAGVLFSGSFLLAVITGWGVVAGARRFGASPFRRTGRGEQAAAQLNAFRRFLETERRTNPGGTARHLPWLVALGLEDDWGSWTFGTSGLPDVQSVLSR</sequence>
<reference evidence="3 4" key="1">
    <citation type="submission" date="2019-06" db="EMBL/GenBank/DDBJ databases">
        <title>Sequencing the genomes of 1000 actinobacteria strains.</title>
        <authorList>
            <person name="Klenk H.-P."/>
        </authorList>
    </citation>
    <scope>NUCLEOTIDE SEQUENCE [LARGE SCALE GENOMIC DNA]</scope>
    <source>
        <strain evidence="3 4">DSM 24617</strain>
    </source>
</reference>
<evidence type="ECO:0000256" key="1">
    <source>
        <dbReference type="SAM" id="Phobius"/>
    </source>
</evidence>
<keyword evidence="1" id="KW-0472">Membrane</keyword>
<dbReference type="EMBL" id="VFOK01000002">
    <property type="protein sequence ID" value="TQL29058.1"/>
    <property type="molecule type" value="Genomic_DNA"/>
</dbReference>
<feature type="transmembrane region" description="Helical" evidence="1">
    <location>
        <begin position="167"/>
        <end position="191"/>
    </location>
</feature>
<accession>A0A542WZR0</accession>
<gene>
    <name evidence="3" type="ORF">FB554_3375</name>
</gene>
<dbReference type="AlphaFoldDB" id="A0A542WZR0"/>
<dbReference type="Pfam" id="PF20990">
    <property type="entry name" value="DUF2207_C"/>
    <property type="match status" value="1"/>
</dbReference>
<dbReference type="RefSeq" id="WP_170206956.1">
    <property type="nucleotide sequence ID" value="NZ_CAJTBP010000001.1"/>
</dbReference>
<proteinExistence type="predicted"/>
<keyword evidence="1" id="KW-0812">Transmembrane</keyword>
<dbReference type="InterPro" id="IPR048389">
    <property type="entry name" value="YciQ-like_C"/>
</dbReference>
<protein>
    <recommendedName>
        <fullName evidence="2">Predicted membrane protein YciQ-like C-terminal domain-containing protein</fullName>
    </recommendedName>
</protein>
<dbReference type="Proteomes" id="UP000318336">
    <property type="component" value="Unassembled WGS sequence"/>
</dbReference>
<evidence type="ECO:0000259" key="2">
    <source>
        <dbReference type="Pfam" id="PF20990"/>
    </source>
</evidence>
<evidence type="ECO:0000313" key="3">
    <source>
        <dbReference type="EMBL" id="TQL29058.1"/>
    </source>
</evidence>
<feature type="domain" description="Predicted membrane protein YciQ-like C-terminal" evidence="2">
    <location>
        <begin position="46"/>
        <end position="246"/>
    </location>
</feature>